<dbReference type="RefSeq" id="WP_108087894.1">
    <property type="nucleotide sequence ID" value="NZ_CP028487.1"/>
</dbReference>
<gene>
    <name evidence="1" type="ORF">DA391_14115</name>
</gene>
<dbReference type="EMBL" id="CP028487">
    <property type="protein sequence ID" value="AVX38707.1"/>
    <property type="molecule type" value="Genomic_DNA"/>
</dbReference>
<name>A0ABM6UVI7_9GAMM</name>
<proteinExistence type="predicted"/>
<evidence type="ECO:0000313" key="1">
    <source>
        <dbReference type="EMBL" id="AVX38707.1"/>
    </source>
</evidence>
<sequence length="305" mass="35676">MKLSHSPSELERCCKLLDSLDDRERIWLIPRGKIRNLSYTRPGLISPFEAIDLIKSDDDLNEYLLAVYEGIDEYISPEQLQLCNSIWSEIISDRSISKSMNVVGITIQQVIDPKKHIELKILVRKYIKSEVETDKSKWINILNEKHPGWMDRDHNFSRFENWLLRIIWGYLSGELYKAYGEGKKTLDTYKILTDELLKLSEHSVFTFFSLSNLGGAEKNSLERMGENASLMSDFILTSRKDETLKERALAVEILKLFLMYAKKSHVRGAQIFLNAEFVENYIDRKTIQRCWDMVKKLKMDKVYGF</sequence>
<organism evidence="1 2">
    <name type="scientific">Yersinia massiliensis</name>
    <dbReference type="NCBI Taxonomy" id="419257"/>
    <lineage>
        <taxon>Bacteria</taxon>
        <taxon>Pseudomonadati</taxon>
        <taxon>Pseudomonadota</taxon>
        <taxon>Gammaproteobacteria</taxon>
        <taxon>Enterobacterales</taxon>
        <taxon>Yersiniaceae</taxon>
        <taxon>Yersinia</taxon>
    </lineage>
</organism>
<accession>A0ABM6UVI7</accession>
<evidence type="ECO:0000313" key="2">
    <source>
        <dbReference type="Proteomes" id="UP000240908"/>
    </source>
</evidence>
<reference evidence="2" key="1">
    <citation type="journal article" date="2018" name="Genome Announc.">
        <title>First complete genome sequence of Yersinia massiliensis.</title>
        <authorList>
            <person name="Thomas M.C."/>
            <person name="Arling V."/>
            <person name="Goji N."/>
            <person name="Janzen T.W."/>
            <person name="Duceppe M.-O."/>
            <person name="Mathews A."/>
            <person name="Carrillo C."/>
            <person name="Amoako K."/>
        </authorList>
    </citation>
    <scope>NUCLEOTIDE SEQUENCE [LARGE SCALE GENOMIC DNA]</scope>
    <source>
        <strain evidence="2">GTA</strain>
    </source>
</reference>
<protein>
    <submittedName>
        <fullName evidence="1">Uncharacterized protein</fullName>
    </submittedName>
</protein>
<keyword evidence="2" id="KW-1185">Reference proteome</keyword>
<dbReference type="Proteomes" id="UP000240908">
    <property type="component" value="Chromosome"/>
</dbReference>